<evidence type="ECO:0000256" key="2">
    <source>
        <dbReference type="ARBA" id="ARBA00022759"/>
    </source>
</evidence>
<organism evidence="6 7">
    <name type="scientific">Variovorax ginsengisoli</name>
    <dbReference type="NCBI Taxonomy" id="363844"/>
    <lineage>
        <taxon>Bacteria</taxon>
        <taxon>Pseudomonadati</taxon>
        <taxon>Pseudomonadota</taxon>
        <taxon>Betaproteobacteria</taxon>
        <taxon>Burkholderiales</taxon>
        <taxon>Comamonadaceae</taxon>
        <taxon>Variovorax</taxon>
    </lineage>
</organism>
<feature type="chain" id="PRO_5045329937" evidence="4">
    <location>
        <begin position="33"/>
        <end position="189"/>
    </location>
</feature>
<evidence type="ECO:0000313" key="7">
    <source>
        <dbReference type="Proteomes" id="UP001169027"/>
    </source>
</evidence>
<protein>
    <submittedName>
        <fullName evidence="6">Thermonuclease family protein</fullName>
    </submittedName>
</protein>
<evidence type="ECO:0000259" key="5">
    <source>
        <dbReference type="PROSITE" id="PS50830"/>
    </source>
</evidence>
<keyword evidence="7" id="KW-1185">Reference proteome</keyword>
<keyword evidence="1" id="KW-0540">Nuclease</keyword>
<keyword evidence="4" id="KW-0732">Signal</keyword>
<dbReference type="PANTHER" id="PTHR12302">
    <property type="entry name" value="EBNA2 BINDING PROTEIN P100"/>
    <property type="match status" value="1"/>
</dbReference>
<evidence type="ECO:0000256" key="1">
    <source>
        <dbReference type="ARBA" id="ARBA00022722"/>
    </source>
</evidence>
<dbReference type="Gene3D" id="2.40.50.90">
    <property type="match status" value="1"/>
</dbReference>
<reference evidence="6" key="1">
    <citation type="submission" date="2023-06" db="EMBL/GenBank/DDBJ databases">
        <authorList>
            <person name="Jiang Y."/>
            <person name="Liu Q."/>
        </authorList>
    </citation>
    <scope>NUCLEOTIDE SEQUENCE</scope>
    <source>
        <strain evidence="6">CGMCC 1.12090</strain>
    </source>
</reference>
<dbReference type="PANTHER" id="PTHR12302:SF3">
    <property type="entry name" value="SERINE_THREONINE-PROTEIN KINASE 31"/>
    <property type="match status" value="1"/>
</dbReference>
<evidence type="ECO:0000313" key="6">
    <source>
        <dbReference type="EMBL" id="MDO1535001.1"/>
    </source>
</evidence>
<dbReference type="InterPro" id="IPR016071">
    <property type="entry name" value="Staphylococal_nuclease_OB-fold"/>
</dbReference>
<name>A0ABT8S7V1_9BURK</name>
<dbReference type="RefSeq" id="WP_301812739.1">
    <property type="nucleotide sequence ID" value="NZ_JAUJZH010000017.1"/>
</dbReference>
<dbReference type="EMBL" id="JAUKVY010000017">
    <property type="protein sequence ID" value="MDO1535001.1"/>
    <property type="molecule type" value="Genomic_DNA"/>
</dbReference>
<gene>
    <name evidence="6" type="ORF">Q2T77_22145</name>
</gene>
<feature type="signal peptide" evidence="4">
    <location>
        <begin position="1"/>
        <end position="32"/>
    </location>
</feature>
<keyword evidence="3" id="KW-0378">Hydrolase</keyword>
<sequence length="189" mass="21116">MKIQEFGTRVPRGPTRRLVFALLFTLPFALHAAPRDCLVVGVTDGDTLTARCPGTDGYERLKIRLDAIDAPEKRQAFGARAKQALSRLVFAKEVELDCPKTDRYGRAVCSVRVAPASGPPGPKTLDAGLAMLTLGMAWWYRAYAHEQTPQARGQHEFAEAEARAKKIGLWRDANPVPPWEWRRTEHDTH</sequence>
<dbReference type="InterPro" id="IPR035437">
    <property type="entry name" value="SNase_OB-fold_sf"/>
</dbReference>
<evidence type="ECO:0000256" key="4">
    <source>
        <dbReference type="SAM" id="SignalP"/>
    </source>
</evidence>
<comment type="caution">
    <text evidence="6">The sequence shown here is derived from an EMBL/GenBank/DDBJ whole genome shotgun (WGS) entry which is preliminary data.</text>
</comment>
<dbReference type="Pfam" id="PF00565">
    <property type="entry name" value="SNase"/>
    <property type="match status" value="1"/>
</dbReference>
<keyword evidence="2" id="KW-0255">Endonuclease</keyword>
<dbReference type="Proteomes" id="UP001169027">
    <property type="component" value="Unassembled WGS sequence"/>
</dbReference>
<accession>A0ABT8S7V1</accession>
<dbReference type="SMART" id="SM00318">
    <property type="entry name" value="SNc"/>
    <property type="match status" value="1"/>
</dbReference>
<dbReference type="PROSITE" id="PS50830">
    <property type="entry name" value="TNASE_3"/>
    <property type="match status" value="1"/>
</dbReference>
<dbReference type="SUPFAM" id="SSF50199">
    <property type="entry name" value="Staphylococcal nuclease"/>
    <property type="match status" value="1"/>
</dbReference>
<proteinExistence type="predicted"/>
<evidence type="ECO:0000256" key="3">
    <source>
        <dbReference type="ARBA" id="ARBA00022801"/>
    </source>
</evidence>
<feature type="domain" description="TNase-like" evidence="5">
    <location>
        <begin position="33"/>
        <end position="172"/>
    </location>
</feature>